<dbReference type="EMBL" id="VCGU01000005">
    <property type="protein sequence ID" value="TRY74946.1"/>
    <property type="molecule type" value="Genomic_DNA"/>
</dbReference>
<dbReference type="OMA" id="REDIHQT"/>
<evidence type="ECO:0000256" key="1">
    <source>
        <dbReference type="SAM" id="MobiDB-lite"/>
    </source>
</evidence>
<name>A0A553PB90_TIGCA</name>
<organism evidence="2 3">
    <name type="scientific">Tigriopus californicus</name>
    <name type="common">Marine copepod</name>
    <dbReference type="NCBI Taxonomy" id="6832"/>
    <lineage>
        <taxon>Eukaryota</taxon>
        <taxon>Metazoa</taxon>
        <taxon>Ecdysozoa</taxon>
        <taxon>Arthropoda</taxon>
        <taxon>Crustacea</taxon>
        <taxon>Multicrustacea</taxon>
        <taxon>Hexanauplia</taxon>
        <taxon>Copepoda</taxon>
        <taxon>Harpacticoida</taxon>
        <taxon>Harpacticidae</taxon>
        <taxon>Tigriopus</taxon>
    </lineage>
</organism>
<evidence type="ECO:0000313" key="2">
    <source>
        <dbReference type="EMBL" id="TRY74946.1"/>
    </source>
</evidence>
<dbReference type="GO" id="GO:0034198">
    <property type="term" value="P:cellular response to amino acid starvation"/>
    <property type="evidence" value="ECO:0007669"/>
    <property type="project" value="TreeGrafter"/>
</dbReference>
<sequence length="567" mass="64053">MSESDKFDQFPLTHPRTVDWEAEDWQSNLLEQLNAITVNFATGEIKMEPLAGHAEPPVDPHEPQRDPASSPPKEDAAGPSSPIKAAATYPPPVALAPTEFISDTNASLREIHVFNLPNQSNIYGLSQVNHEIGSKLLVGCLDLPVFLFEFMCTNGNMLEPNHVIEPLGQELALHMVMPKPGCILAVDSFGKTTHRQAYVIGVCCEDEVDAMPKHNSQIREHFLQVYSSPREEPGNIDELDLATLQLPYAPFHLSHCSIPLHNPKFPDVCETLFVLTGSDKRVHAIVENRVDQIWTEIAVERYFPELKGQFPSVPYWVDFMYLDPCYSRRLTAVGCGCGTLFVHLMDTRESPPIILHSWKKVVGEGQIVKVQFLSSELYQERIKVPRDLLERVRPDINMDMTEYDFEKFSDVPPVHLLVVNSFSPSKILKDVVRNGVAEEEDLCQSNEFDLQTSATVLDIDLDGRLEFVIGTYGGRLLAYKENLSTHVWEVLWIRTLGHSIMAVDHGDMTGDGAQELIVMTRSYVQILQHEPKLLKKLRLKRLKALLKNTQHNVVVYEDNQQLDCSRS</sequence>
<dbReference type="Proteomes" id="UP000318571">
    <property type="component" value="Chromosome 2"/>
</dbReference>
<dbReference type="InterPro" id="IPR029982">
    <property type="entry name" value="Kptn"/>
</dbReference>
<evidence type="ECO:0000313" key="3">
    <source>
        <dbReference type="Proteomes" id="UP000318571"/>
    </source>
</evidence>
<feature type="region of interest" description="Disordered" evidence="1">
    <location>
        <begin position="47"/>
        <end position="88"/>
    </location>
</feature>
<reference evidence="2 3" key="1">
    <citation type="journal article" date="2018" name="Nat. Ecol. Evol.">
        <title>Genomic signatures of mitonuclear coevolution across populations of Tigriopus californicus.</title>
        <authorList>
            <person name="Barreto F.S."/>
            <person name="Watson E.T."/>
            <person name="Lima T.G."/>
            <person name="Willett C.S."/>
            <person name="Edmands S."/>
            <person name="Li W."/>
            <person name="Burton R.S."/>
        </authorList>
    </citation>
    <scope>NUCLEOTIDE SEQUENCE [LARGE SCALE GENOMIC DNA]</scope>
    <source>
        <strain evidence="2 3">San Diego</strain>
    </source>
</reference>
<dbReference type="PANTHER" id="PTHR15435:SF2">
    <property type="entry name" value="KICSTOR COMPLEX PROTEIN KAPTIN"/>
    <property type="match status" value="1"/>
</dbReference>
<dbReference type="STRING" id="6832.A0A553PB90"/>
<keyword evidence="3" id="KW-1185">Reference proteome</keyword>
<proteinExistence type="predicted"/>
<dbReference type="SUPFAM" id="SSF69318">
    <property type="entry name" value="Integrin alpha N-terminal domain"/>
    <property type="match status" value="1"/>
</dbReference>
<dbReference type="OrthoDB" id="10267127at2759"/>
<accession>A0A553PB90</accession>
<feature type="compositionally biased region" description="Basic and acidic residues" evidence="1">
    <location>
        <begin position="56"/>
        <end position="65"/>
    </location>
</feature>
<dbReference type="GO" id="GO:0007015">
    <property type="term" value="P:actin filament organization"/>
    <property type="evidence" value="ECO:0007669"/>
    <property type="project" value="InterPro"/>
</dbReference>
<comment type="caution">
    <text evidence="2">The sequence shown here is derived from an EMBL/GenBank/DDBJ whole genome shotgun (WGS) entry which is preliminary data.</text>
</comment>
<dbReference type="InterPro" id="IPR028994">
    <property type="entry name" value="Integrin_alpha_N"/>
</dbReference>
<dbReference type="GO" id="GO:0015629">
    <property type="term" value="C:actin cytoskeleton"/>
    <property type="evidence" value="ECO:0007669"/>
    <property type="project" value="InterPro"/>
</dbReference>
<protein>
    <recommendedName>
        <fullName evidence="4">Kaptin</fullName>
    </recommendedName>
</protein>
<gene>
    <name evidence="2" type="ORF">TCAL_01266</name>
</gene>
<dbReference type="PANTHER" id="PTHR15435">
    <property type="entry name" value="KICSTOR COMPLEX PROTEIN KAPTIN"/>
    <property type="match status" value="1"/>
</dbReference>
<dbReference type="GO" id="GO:0051015">
    <property type="term" value="F:actin filament binding"/>
    <property type="evidence" value="ECO:0007669"/>
    <property type="project" value="TreeGrafter"/>
</dbReference>
<dbReference type="GO" id="GO:1904262">
    <property type="term" value="P:negative regulation of TORC1 signaling"/>
    <property type="evidence" value="ECO:0007669"/>
    <property type="project" value="TreeGrafter"/>
</dbReference>
<dbReference type="AlphaFoldDB" id="A0A553PB90"/>
<dbReference type="GO" id="GO:0030027">
    <property type="term" value="C:lamellipodium"/>
    <property type="evidence" value="ECO:0007669"/>
    <property type="project" value="TreeGrafter"/>
</dbReference>
<evidence type="ECO:0008006" key="4">
    <source>
        <dbReference type="Google" id="ProtNLM"/>
    </source>
</evidence>